<evidence type="ECO:0000313" key="1">
    <source>
        <dbReference type="EMBL" id="MEJ8280056.1"/>
    </source>
</evidence>
<dbReference type="Proteomes" id="UP001364211">
    <property type="component" value="Unassembled WGS sequence"/>
</dbReference>
<dbReference type="Gene3D" id="1.20.120.450">
    <property type="entry name" value="dinb family like domain"/>
    <property type="match status" value="1"/>
</dbReference>
<dbReference type="RefSeq" id="WP_340291015.1">
    <property type="nucleotide sequence ID" value="NZ_JBBJUP010000010.1"/>
</dbReference>
<name>A0ABU8T940_9PSEU</name>
<sequence>MPAAAYGNAGAVRTAAQLPADHVGRVDGLVREVVDGPGERLVSVLGDDLQHAGQAAYLRGLLGV</sequence>
<dbReference type="InterPro" id="IPR034660">
    <property type="entry name" value="DinB/YfiT-like"/>
</dbReference>
<evidence type="ECO:0000313" key="2">
    <source>
        <dbReference type="Proteomes" id="UP001364211"/>
    </source>
</evidence>
<accession>A0ABU8T940</accession>
<proteinExistence type="predicted"/>
<comment type="caution">
    <text evidence="1">The sequence shown here is derived from an EMBL/GenBank/DDBJ whole genome shotgun (WGS) entry which is preliminary data.</text>
</comment>
<gene>
    <name evidence="1" type="ORF">WJX68_14010</name>
</gene>
<protein>
    <submittedName>
        <fullName evidence="1">Uncharacterized protein</fullName>
    </submittedName>
</protein>
<keyword evidence="2" id="KW-1185">Reference proteome</keyword>
<reference evidence="1 2" key="1">
    <citation type="submission" date="2024-03" db="EMBL/GenBank/DDBJ databases">
        <title>Draft genome sequence of Pseudonocardia sp. DW16-2.</title>
        <authorList>
            <person name="Duangmal K."/>
        </authorList>
    </citation>
    <scope>NUCLEOTIDE SEQUENCE [LARGE SCALE GENOMIC DNA]</scope>
    <source>
        <strain evidence="1 2">DW16-2</strain>
    </source>
</reference>
<dbReference type="EMBL" id="JBBJUP010000010">
    <property type="protein sequence ID" value="MEJ8280056.1"/>
    <property type="molecule type" value="Genomic_DNA"/>
</dbReference>
<organism evidence="1 2">
    <name type="scientific">Pseudonocardia spirodelae</name>
    <dbReference type="NCBI Taxonomy" id="3133431"/>
    <lineage>
        <taxon>Bacteria</taxon>
        <taxon>Bacillati</taxon>
        <taxon>Actinomycetota</taxon>
        <taxon>Actinomycetes</taxon>
        <taxon>Pseudonocardiales</taxon>
        <taxon>Pseudonocardiaceae</taxon>
        <taxon>Pseudonocardia</taxon>
    </lineage>
</organism>